<keyword evidence="5" id="KW-1185">Reference proteome</keyword>
<dbReference type="EMBL" id="CP034951">
    <property type="protein sequence ID" value="QAA82500.1"/>
    <property type="molecule type" value="Genomic_DNA"/>
</dbReference>
<dbReference type="AlphaFoldDB" id="A0A410G5H9"/>
<name>A0A410G5H9_9FLAO</name>
<dbReference type="InterPro" id="IPR036271">
    <property type="entry name" value="Tet_transcr_reg_TetR-rel_C_sf"/>
</dbReference>
<dbReference type="KEGG" id="aev:EI546_12565"/>
<organism evidence="4 5">
    <name type="scientific">Aequorivita ciconiae</name>
    <dbReference type="NCBI Taxonomy" id="2494375"/>
    <lineage>
        <taxon>Bacteria</taxon>
        <taxon>Pseudomonadati</taxon>
        <taxon>Bacteroidota</taxon>
        <taxon>Flavobacteriia</taxon>
        <taxon>Flavobacteriales</taxon>
        <taxon>Flavobacteriaceae</taxon>
        <taxon>Aequorivita</taxon>
    </lineage>
</organism>
<sequence length="204" mass="23846">MKTKIIQKATSLFLKLGFKSVTMDDIADELAISKKTIYIHFKNKTALVKQCTFSILDRITNGIDKICSLDKNPIDELFEIKKFIMDELRNEESSPQYQLEKYYPEISKSLRQNQFDVMMKCTKRNIVRGIAMGLYRKNLDPEFIARVYFVGITGIRDQNLFPNQQFSTTYIADEYLEYHLRGIVTPQGLLSLNRFIKENQTDDE</sequence>
<evidence type="ECO:0000259" key="3">
    <source>
        <dbReference type="PROSITE" id="PS50977"/>
    </source>
</evidence>
<dbReference type="Pfam" id="PF00440">
    <property type="entry name" value="TetR_N"/>
    <property type="match status" value="1"/>
</dbReference>
<feature type="domain" description="HTH tetR-type" evidence="3">
    <location>
        <begin position="1"/>
        <end position="59"/>
    </location>
</feature>
<proteinExistence type="predicted"/>
<dbReference type="PRINTS" id="PR00455">
    <property type="entry name" value="HTHTETR"/>
</dbReference>
<dbReference type="InterPro" id="IPR009057">
    <property type="entry name" value="Homeodomain-like_sf"/>
</dbReference>
<dbReference type="PROSITE" id="PS50977">
    <property type="entry name" value="HTH_TETR_2"/>
    <property type="match status" value="1"/>
</dbReference>
<reference evidence="4 5" key="1">
    <citation type="submission" date="2019-01" db="EMBL/GenBank/DDBJ databases">
        <title>Complete genome sequencing of Aequorivita sp. H23M31.</title>
        <authorList>
            <person name="Bae J.-W."/>
        </authorList>
    </citation>
    <scope>NUCLEOTIDE SEQUENCE [LARGE SCALE GENOMIC DNA]</scope>
    <source>
        <strain evidence="4 5">H23M31</strain>
    </source>
</reference>
<keyword evidence="1 2" id="KW-0238">DNA-binding</keyword>
<dbReference type="PANTHER" id="PTHR43479">
    <property type="entry name" value="ACREF/ENVCD OPERON REPRESSOR-RELATED"/>
    <property type="match status" value="1"/>
</dbReference>
<evidence type="ECO:0000256" key="2">
    <source>
        <dbReference type="PROSITE-ProRule" id="PRU00335"/>
    </source>
</evidence>
<evidence type="ECO:0000256" key="1">
    <source>
        <dbReference type="ARBA" id="ARBA00023125"/>
    </source>
</evidence>
<dbReference type="SUPFAM" id="SSF48498">
    <property type="entry name" value="Tetracyclin repressor-like, C-terminal domain"/>
    <property type="match status" value="1"/>
</dbReference>
<evidence type="ECO:0000313" key="4">
    <source>
        <dbReference type="EMBL" id="QAA82500.1"/>
    </source>
</evidence>
<feature type="DNA-binding region" description="H-T-H motif" evidence="2">
    <location>
        <begin position="22"/>
        <end position="41"/>
    </location>
</feature>
<dbReference type="InterPro" id="IPR050624">
    <property type="entry name" value="HTH-type_Tx_Regulator"/>
</dbReference>
<gene>
    <name evidence="4" type="ORF">EI546_12565</name>
</gene>
<dbReference type="RefSeq" id="WP_128250865.1">
    <property type="nucleotide sequence ID" value="NZ_CP034951.1"/>
</dbReference>
<dbReference type="Proteomes" id="UP000285517">
    <property type="component" value="Chromosome"/>
</dbReference>
<accession>A0A410G5H9</accession>
<protein>
    <submittedName>
        <fullName evidence="4">TetR/AcrR family transcriptional regulator</fullName>
    </submittedName>
</protein>
<dbReference type="PANTHER" id="PTHR43479:SF11">
    <property type="entry name" value="ACREF_ENVCD OPERON REPRESSOR-RELATED"/>
    <property type="match status" value="1"/>
</dbReference>
<dbReference type="InterPro" id="IPR001647">
    <property type="entry name" value="HTH_TetR"/>
</dbReference>
<dbReference type="Gene3D" id="1.10.357.10">
    <property type="entry name" value="Tetracycline Repressor, domain 2"/>
    <property type="match status" value="1"/>
</dbReference>
<dbReference type="GO" id="GO:0003677">
    <property type="term" value="F:DNA binding"/>
    <property type="evidence" value="ECO:0007669"/>
    <property type="project" value="UniProtKB-UniRule"/>
</dbReference>
<evidence type="ECO:0000313" key="5">
    <source>
        <dbReference type="Proteomes" id="UP000285517"/>
    </source>
</evidence>
<dbReference type="OrthoDB" id="881297at2"/>
<dbReference type="SUPFAM" id="SSF46689">
    <property type="entry name" value="Homeodomain-like"/>
    <property type="match status" value="1"/>
</dbReference>